<feature type="transmembrane region" description="Helical" evidence="7">
    <location>
        <begin position="485"/>
        <end position="505"/>
    </location>
</feature>
<evidence type="ECO:0000313" key="10">
    <source>
        <dbReference type="JaponicusDB" id="SJAG_03491"/>
    </source>
</evidence>
<proteinExistence type="predicted"/>
<feature type="transmembrane region" description="Helical" evidence="7">
    <location>
        <begin position="268"/>
        <end position="287"/>
    </location>
</feature>
<dbReference type="AlphaFoldDB" id="B6K4D5"/>
<dbReference type="OMA" id="CQTNQML"/>
<evidence type="ECO:0000313" key="9">
    <source>
        <dbReference type="EMBL" id="EEB08342.1"/>
    </source>
</evidence>
<feature type="transmembrane region" description="Helical" evidence="7">
    <location>
        <begin position="198"/>
        <end position="219"/>
    </location>
</feature>
<dbReference type="PANTHER" id="PTHR28538:SF1">
    <property type="entry name" value="INTEGRAL INNER NUCLEAR MEMBRANE PROTEIN IMA1"/>
    <property type="match status" value="1"/>
</dbReference>
<keyword evidence="2 7" id="KW-0812">Transmembrane</keyword>
<dbReference type="eggNOG" id="KOG4623">
    <property type="taxonomic scope" value="Eukaryota"/>
</dbReference>
<gene>
    <name evidence="10" type="primary">ima1</name>
    <name evidence="9" type="ORF">SJAG_03491</name>
</gene>
<evidence type="ECO:0000256" key="5">
    <source>
        <dbReference type="ARBA" id="ARBA00023242"/>
    </source>
</evidence>
<reference evidence="9 11" key="1">
    <citation type="journal article" date="2011" name="Science">
        <title>Comparative functional genomics of the fission yeasts.</title>
        <authorList>
            <person name="Rhind N."/>
            <person name="Chen Z."/>
            <person name="Yassour M."/>
            <person name="Thompson D.A."/>
            <person name="Haas B.J."/>
            <person name="Habib N."/>
            <person name="Wapinski I."/>
            <person name="Roy S."/>
            <person name="Lin M.F."/>
            <person name="Heiman D.I."/>
            <person name="Young S.K."/>
            <person name="Furuya K."/>
            <person name="Guo Y."/>
            <person name="Pidoux A."/>
            <person name="Chen H.M."/>
            <person name="Robbertse B."/>
            <person name="Goldberg J.M."/>
            <person name="Aoki K."/>
            <person name="Bayne E.H."/>
            <person name="Berlin A.M."/>
            <person name="Desjardins C.A."/>
            <person name="Dobbs E."/>
            <person name="Dukaj L."/>
            <person name="Fan L."/>
            <person name="FitzGerald M.G."/>
            <person name="French C."/>
            <person name="Gujja S."/>
            <person name="Hansen K."/>
            <person name="Keifenheim D."/>
            <person name="Levin J.Z."/>
            <person name="Mosher R.A."/>
            <person name="Mueller C.A."/>
            <person name="Pfiffner J."/>
            <person name="Priest M."/>
            <person name="Russ C."/>
            <person name="Smialowska A."/>
            <person name="Swoboda P."/>
            <person name="Sykes S.M."/>
            <person name="Vaughn M."/>
            <person name="Vengrova S."/>
            <person name="Yoder R."/>
            <person name="Zeng Q."/>
            <person name="Allshire R."/>
            <person name="Baulcombe D."/>
            <person name="Birren B.W."/>
            <person name="Brown W."/>
            <person name="Ekwall K."/>
            <person name="Kellis M."/>
            <person name="Leatherwood J."/>
            <person name="Levin H."/>
            <person name="Margalit H."/>
            <person name="Martienssen R."/>
            <person name="Nieduszynski C.A."/>
            <person name="Spatafora J.W."/>
            <person name="Friedman N."/>
            <person name="Dalgaard J.Z."/>
            <person name="Baumann P."/>
            <person name="Niki H."/>
            <person name="Regev A."/>
            <person name="Nusbaum C."/>
        </authorList>
    </citation>
    <scope>NUCLEOTIDE SEQUENCE [LARGE SCALE GENOMIC DNA]</scope>
    <source>
        <strain evidence="11">yFS275 / FY16936</strain>
    </source>
</reference>
<evidence type="ECO:0000256" key="6">
    <source>
        <dbReference type="SAM" id="MobiDB-lite"/>
    </source>
</evidence>
<dbReference type="GO" id="GO:0005637">
    <property type="term" value="C:nuclear inner membrane"/>
    <property type="evidence" value="ECO:0007669"/>
    <property type="project" value="UniProtKB-SubCell"/>
</dbReference>
<dbReference type="GO" id="GO:0034992">
    <property type="term" value="C:microtubule organizing center attachment site"/>
    <property type="evidence" value="ECO:0000318"/>
    <property type="project" value="GO_Central"/>
</dbReference>
<feature type="transmembrane region" description="Helical" evidence="7">
    <location>
        <begin position="511"/>
        <end position="533"/>
    </location>
</feature>
<keyword evidence="3 7" id="KW-1133">Transmembrane helix</keyword>
<evidence type="ECO:0000256" key="4">
    <source>
        <dbReference type="ARBA" id="ARBA00023136"/>
    </source>
</evidence>
<dbReference type="Pfam" id="PF09779">
    <property type="entry name" value="Ima1_N"/>
    <property type="match status" value="1"/>
</dbReference>
<sequence length="541" mass="62538">MKSSGILFRFTDVMKRTSHTRVQLRCFYCNKKAKINAVLPVREWTCPLCEATNRLDENGEIVDYVPPLTSELNETDPGNDNETKTNEINSPFCWKCQRNQQLYIQAMASYLPESSHPDYAAYEAAFPQYKESLLRRFPIVCKKCEKPVEEQIAKNNYRAKYQTLGYWLKTSKNLLQKEPLRTTSIAAKTLWMARGCGFVLFHIYLFCWFYSHSFFPLYLGLSPASRFPKLFCSATIRKTVLFSIFLVFWNPFWLKCQRDPSLKLVGQAQYICCQFFVYVFRLVLLYGCFYEDGSPRFPLPENAIPSLYTLTLVLNFLFLLLCMSCLKLQSPPTIRLSEKSSSGSSLKTAKTQTVPKSSSKTSESVLLSDALPSVEMSPMESLVHQMATVVPAPAQEMLDTAPGKTHAHETSLITSEAKSRPVNPFHPNKDIDMPDYKNKQRQPDLRELNEVEKMFAASLDFSNDPVEVKQVKRVLHYKQLQHSKWTYLVLLTSFVVPLTLQFTYSTWYRSLYLRLLFFCPLLLFVVLSLMQLLRFCIRKMT</sequence>
<dbReference type="GeneID" id="7051686"/>
<protein>
    <submittedName>
        <fullName evidence="9">Integral inner nuclear membrane protein Ima1</fullName>
    </submittedName>
</protein>
<comment type="subcellular location">
    <subcellularLocation>
        <location evidence="1">Nucleus inner membrane</location>
        <topology evidence="1">Multi-pass membrane protein</topology>
    </subcellularLocation>
</comment>
<keyword evidence="4 7" id="KW-0472">Membrane</keyword>
<dbReference type="JaponicusDB" id="SJAG_03491">
    <property type="gene designation" value="ima1"/>
</dbReference>
<evidence type="ECO:0000256" key="1">
    <source>
        <dbReference type="ARBA" id="ARBA00004473"/>
    </source>
</evidence>
<feature type="region of interest" description="Disordered" evidence="6">
    <location>
        <begin position="336"/>
        <end position="361"/>
    </location>
</feature>
<dbReference type="RefSeq" id="XP_002174635.1">
    <property type="nucleotide sequence ID" value="XM_002174599.2"/>
</dbReference>
<dbReference type="GO" id="GO:0044732">
    <property type="term" value="C:mitotic spindle pole body"/>
    <property type="evidence" value="ECO:0000318"/>
    <property type="project" value="GO_Central"/>
</dbReference>
<evidence type="ECO:0000256" key="2">
    <source>
        <dbReference type="ARBA" id="ARBA00022692"/>
    </source>
</evidence>
<accession>B6K4D5</accession>
<dbReference type="PANTHER" id="PTHR28538">
    <property type="entry name" value="INTEGRAL INNER NUCLEAR MEMBRANE PROTEIN IMA1"/>
    <property type="match status" value="1"/>
</dbReference>
<dbReference type="STRING" id="402676.B6K4D5"/>
<dbReference type="InterPro" id="IPR042321">
    <property type="entry name" value="Ima1"/>
</dbReference>
<evidence type="ECO:0000313" key="11">
    <source>
        <dbReference type="Proteomes" id="UP000001744"/>
    </source>
</evidence>
<dbReference type="VEuPathDB" id="FungiDB:SJAG_03491"/>
<dbReference type="EMBL" id="KE651167">
    <property type="protein sequence ID" value="EEB08342.1"/>
    <property type="molecule type" value="Genomic_DNA"/>
</dbReference>
<evidence type="ECO:0000259" key="8">
    <source>
        <dbReference type="Pfam" id="PF09779"/>
    </source>
</evidence>
<keyword evidence="11" id="KW-1185">Reference proteome</keyword>
<feature type="region of interest" description="Disordered" evidence="6">
    <location>
        <begin position="406"/>
        <end position="437"/>
    </location>
</feature>
<evidence type="ECO:0000256" key="3">
    <source>
        <dbReference type="ARBA" id="ARBA00022989"/>
    </source>
</evidence>
<name>B6K4D5_SCHJY</name>
<feature type="transmembrane region" description="Helical" evidence="7">
    <location>
        <begin position="307"/>
        <end position="326"/>
    </location>
</feature>
<organism evidence="9 11">
    <name type="scientific">Schizosaccharomyces japonicus (strain yFS275 / FY16936)</name>
    <name type="common">Fission yeast</name>
    <dbReference type="NCBI Taxonomy" id="402676"/>
    <lineage>
        <taxon>Eukaryota</taxon>
        <taxon>Fungi</taxon>
        <taxon>Dikarya</taxon>
        <taxon>Ascomycota</taxon>
        <taxon>Taphrinomycotina</taxon>
        <taxon>Schizosaccharomycetes</taxon>
        <taxon>Schizosaccharomycetales</taxon>
        <taxon>Schizosaccharomycetaceae</taxon>
        <taxon>Schizosaccharomyces</taxon>
    </lineage>
</organism>
<feature type="compositionally biased region" description="Basic and acidic residues" evidence="6">
    <location>
        <begin position="427"/>
        <end position="437"/>
    </location>
</feature>
<dbReference type="Proteomes" id="UP000001744">
    <property type="component" value="Unassembled WGS sequence"/>
</dbReference>
<dbReference type="HOGENOM" id="CLU_444202_0_0_1"/>
<dbReference type="OrthoDB" id="5966927at2759"/>
<dbReference type="GO" id="GO:0034506">
    <property type="term" value="C:chromosome, centromeric core domain"/>
    <property type="evidence" value="ECO:0000318"/>
    <property type="project" value="GO_Central"/>
</dbReference>
<dbReference type="GO" id="GO:0071765">
    <property type="term" value="P:nuclear inner membrane organization"/>
    <property type="evidence" value="ECO:0000318"/>
    <property type="project" value="GO_Central"/>
</dbReference>
<feature type="compositionally biased region" description="Low complexity" evidence="6">
    <location>
        <begin position="339"/>
        <end position="361"/>
    </location>
</feature>
<dbReference type="InterPro" id="IPR018617">
    <property type="entry name" value="Ima1_N"/>
</dbReference>
<keyword evidence="5" id="KW-0539">Nucleus</keyword>
<feature type="domain" description="Ima1 N-terminal" evidence="8">
    <location>
        <begin position="24"/>
        <end position="148"/>
    </location>
</feature>
<evidence type="ECO:0000256" key="7">
    <source>
        <dbReference type="SAM" id="Phobius"/>
    </source>
</evidence>